<evidence type="ECO:0000313" key="2">
    <source>
        <dbReference type="Proteomes" id="UP000293360"/>
    </source>
</evidence>
<dbReference type="EMBL" id="QJNU01001577">
    <property type="protein sequence ID" value="RYO74812.1"/>
    <property type="molecule type" value="Genomic_DNA"/>
</dbReference>
<organism evidence="1 2">
    <name type="scientific">Monosporascus ibericus</name>
    <dbReference type="NCBI Taxonomy" id="155417"/>
    <lineage>
        <taxon>Eukaryota</taxon>
        <taxon>Fungi</taxon>
        <taxon>Dikarya</taxon>
        <taxon>Ascomycota</taxon>
        <taxon>Pezizomycotina</taxon>
        <taxon>Sordariomycetes</taxon>
        <taxon>Xylariomycetidae</taxon>
        <taxon>Xylariales</taxon>
        <taxon>Xylariales incertae sedis</taxon>
        <taxon>Monosporascus</taxon>
    </lineage>
</organism>
<dbReference type="STRING" id="155417.A0A4Q4SS83"/>
<dbReference type="PANTHER" id="PTHR35020:SF4">
    <property type="entry name" value="N-ACETYLGLUCOSAMINE-INDUCED PROTEIN 1"/>
    <property type="match status" value="1"/>
</dbReference>
<sequence length="221" mass="26528">MGSLDTVPYWQVNIPDEERTDECPEFLRNLSLKDIGIISTPDSEYRASTWEEVQKLVRDNRLDLFQRVPSELRRYLGYTWKLRQEYGSVMDFVLTQRLQWEMPMVPKGKPFEFEEDTKILRNDWPYGIDKRIVHLVVWTKFDLEEDPITTDLTDKARREIEAWVQQKFGSRMPREQFIWFKNWKSLKSVQAVEHFHVMIFNPDPAFIEEITKGDISLCQKF</sequence>
<keyword evidence="2" id="KW-1185">Reference proteome</keyword>
<name>A0A4Q4SS83_9PEZI</name>
<protein>
    <recommendedName>
        <fullName evidence="3">N-acetylglucosamine-induced protein 1</fullName>
    </recommendedName>
</protein>
<gene>
    <name evidence="1" type="ORF">DL764_010695</name>
</gene>
<dbReference type="OrthoDB" id="10053431at2759"/>
<reference evidence="1 2" key="1">
    <citation type="submission" date="2018-06" db="EMBL/GenBank/DDBJ databases">
        <title>Complete Genomes of Monosporascus.</title>
        <authorList>
            <person name="Robinson A.J."/>
            <person name="Natvig D.O."/>
        </authorList>
    </citation>
    <scope>NUCLEOTIDE SEQUENCE [LARGE SCALE GENOMIC DNA]</scope>
    <source>
        <strain evidence="1 2">CBS 110550</strain>
    </source>
</reference>
<evidence type="ECO:0000313" key="1">
    <source>
        <dbReference type="EMBL" id="RYO74812.1"/>
    </source>
</evidence>
<dbReference type="InterPro" id="IPR022036">
    <property type="entry name" value="DUF3605"/>
</dbReference>
<dbReference type="GO" id="GO:0006044">
    <property type="term" value="P:N-acetylglucosamine metabolic process"/>
    <property type="evidence" value="ECO:0007669"/>
    <property type="project" value="TreeGrafter"/>
</dbReference>
<evidence type="ECO:0008006" key="3">
    <source>
        <dbReference type="Google" id="ProtNLM"/>
    </source>
</evidence>
<dbReference type="Pfam" id="PF12239">
    <property type="entry name" value="DUF3605"/>
    <property type="match status" value="1"/>
</dbReference>
<dbReference type="Proteomes" id="UP000293360">
    <property type="component" value="Unassembled WGS sequence"/>
</dbReference>
<comment type="caution">
    <text evidence="1">The sequence shown here is derived from an EMBL/GenBank/DDBJ whole genome shotgun (WGS) entry which is preliminary data.</text>
</comment>
<dbReference type="GO" id="GO:0005737">
    <property type="term" value="C:cytoplasm"/>
    <property type="evidence" value="ECO:0007669"/>
    <property type="project" value="TreeGrafter"/>
</dbReference>
<dbReference type="AlphaFoldDB" id="A0A4Q4SS83"/>
<dbReference type="PANTHER" id="PTHR35020">
    <property type="entry name" value="N-ACETYLGLUCOSAMINE-INDUCED PROTEIN 1"/>
    <property type="match status" value="1"/>
</dbReference>
<accession>A0A4Q4SS83</accession>
<proteinExistence type="predicted"/>